<dbReference type="Proteomes" id="UP001234178">
    <property type="component" value="Unassembled WGS sequence"/>
</dbReference>
<keyword evidence="1" id="KW-1133">Transmembrane helix</keyword>
<dbReference type="PANTHER" id="PTHR22922:SF19">
    <property type="entry name" value="CAPRIN HOMOLOG"/>
    <property type="match status" value="1"/>
</dbReference>
<evidence type="ECO:0000313" key="3">
    <source>
        <dbReference type="Proteomes" id="UP001234178"/>
    </source>
</evidence>
<sequence>MVAPSTSTEVVPAQKPIRNRRPAARYLTCLVPFLMLLFTVFNPPMVTALILGENTIFKEHVDVAFSESAWTIVTDLDLGPAGAAIAYLQQKILQQQAVADKWKQQGSRPQKIAAKRIFSKLRSFSKELESVTEQFTTQDLEELNSQVQQVKLNQKEMIHIMDKQATVLNESLWESRANAQWIRELRGQFASLQSVTAQLLEWNTKLEELDLDHFEYFFQLDDTFEALNQILQCLHQLADSLNIGFSLLANGHLAPQIVSPARFNAVIKNVYRQFPRGWSISSDELWVAYRESTFTVAALEHHFRIFIQVPIFNHAQQYKLFQIINLPWATDNGTHSVSFSNLPNYLAVAADLEKFLELSKNDVRECSKTGRPLCKFHTGISKRNARKSCAIAAFMDDVPRIKTQCRKKFADWRGPEVVYTGANQWAFSATKPHDIVFSCPPNVGQPPLRTDPTSNSSRKHVIIEIPRENTSSIDIISELLQRNDRASARLAAHEQHDVFSLPHEDRGREELEMQNL</sequence>
<dbReference type="Pfam" id="PF12259">
    <property type="entry name" value="Baculo_F"/>
    <property type="match status" value="1"/>
</dbReference>
<dbReference type="PANTHER" id="PTHR22922">
    <property type="entry name" value="GPI-ANCHORED PROTEIN P137"/>
    <property type="match status" value="1"/>
</dbReference>
<evidence type="ECO:0000256" key="1">
    <source>
        <dbReference type="SAM" id="Phobius"/>
    </source>
</evidence>
<reference evidence="2 3" key="1">
    <citation type="journal article" date="2023" name="Nucleic Acids Res.">
        <title>The hologenome of Daphnia magna reveals possible DNA methylation and microbiome-mediated evolution of the host genome.</title>
        <authorList>
            <person name="Chaturvedi A."/>
            <person name="Li X."/>
            <person name="Dhandapani V."/>
            <person name="Marshall H."/>
            <person name="Kissane S."/>
            <person name="Cuenca-Cambronero M."/>
            <person name="Asole G."/>
            <person name="Calvet F."/>
            <person name="Ruiz-Romero M."/>
            <person name="Marangio P."/>
            <person name="Guigo R."/>
            <person name="Rago D."/>
            <person name="Mirbahai L."/>
            <person name="Eastwood N."/>
            <person name="Colbourne J.K."/>
            <person name="Zhou J."/>
            <person name="Mallon E."/>
            <person name="Orsini L."/>
        </authorList>
    </citation>
    <scope>NUCLEOTIDE SEQUENCE [LARGE SCALE GENOMIC DNA]</scope>
    <source>
        <strain evidence="2">LRV0_1</strain>
    </source>
</reference>
<dbReference type="InterPro" id="IPR028816">
    <property type="entry name" value="Caprin"/>
</dbReference>
<organism evidence="2 3">
    <name type="scientific">Daphnia magna</name>
    <dbReference type="NCBI Taxonomy" id="35525"/>
    <lineage>
        <taxon>Eukaryota</taxon>
        <taxon>Metazoa</taxon>
        <taxon>Ecdysozoa</taxon>
        <taxon>Arthropoda</taxon>
        <taxon>Crustacea</taxon>
        <taxon>Branchiopoda</taxon>
        <taxon>Diplostraca</taxon>
        <taxon>Cladocera</taxon>
        <taxon>Anomopoda</taxon>
        <taxon>Daphniidae</taxon>
        <taxon>Daphnia</taxon>
    </lineage>
</organism>
<dbReference type="InterPro" id="IPR022048">
    <property type="entry name" value="Envelope_fusion-like"/>
</dbReference>
<proteinExistence type="predicted"/>
<comment type="caution">
    <text evidence="2">The sequence shown here is derived from an EMBL/GenBank/DDBJ whole genome shotgun (WGS) entry which is preliminary data.</text>
</comment>
<protein>
    <submittedName>
        <fullName evidence="2">Uncharacterized protein</fullName>
    </submittedName>
</protein>
<name>A0ABR0BAQ0_9CRUS</name>
<keyword evidence="3" id="KW-1185">Reference proteome</keyword>
<accession>A0ABR0BAQ0</accession>
<keyword evidence="1" id="KW-0812">Transmembrane</keyword>
<keyword evidence="1" id="KW-0472">Membrane</keyword>
<feature type="transmembrane region" description="Helical" evidence="1">
    <location>
        <begin position="23"/>
        <end position="41"/>
    </location>
</feature>
<gene>
    <name evidence="2" type="ORF">OUZ56_033407</name>
</gene>
<dbReference type="EMBL" id="JAOYFB010000049">
    <property type="protein sequence ID" value="KAK4045648.1"/>
    <property type="molecule type" value="Genomic_DNA"/>
</dbReference>
<evidence type="ECO:0000313" key="2">
    <source>
        <dbReference type="EMBL" id="KAK4045648.1"/>
    </source>
</evidence>